<dbReference type="HAMAP" id="MF_00457">
    <property type="entry name" value="UPF0173"/>
    <property type="match status" value="1"/>
</dbReference>
<dbReference type="OrthoDB" id="9789133at2"/>
<keyword evidence="5" id="KW-1185">Reference proteome</keyword>
<evidence type="ECO:0000313" key="5">
    <source>
        <dbReference type="Proteomes" id="UP000184148"/>
    </source>
</evidence>
<dbReference type="InterPro" id="IPR036866">
    <property type="entry name" value="RibonucZ/Hydroxyglut_hydro"/>
</dbReference>
<evidence type="ECO:0000259" key="3">
    <source>
        <dbReference type="SMART" id="SM00849"/>
    </source>
</evidence>
<reference evidence="5" key="1">
    <citation type="submission" date="2016-11" db="EMBL/GenBank/DDBJ databases">
        <authorList>
            <person name="Varghese N."/>
            <person name="Submissions S."/>
        </authorList>
    </citation>
    <scope>NUCLEOTIDE SEQUENCE [LARGE SCALE GENOMIC DNA]</scope>
    <source>
        <strain evidence="5">DSM 12395</strain>
    </source>
</reference>
<dbReference type="InterPro" id="IPR022877">
    <property type="entry name" value="UPF0173"/>
</dbReference>
<dbReference type="STRING" id="1121429.SAMN02745133_00292"/>
<evidence type="ECO:0000256" key="2">
    <source>
        <dbReference type="HAMAP-Rule" id="MF_00457"/>
    </source>
</evidence>
<dbReference type="Gene3D" id="3.60.15.10">
    <property type="entry name" value="Ribonuclease Z/Hydroxyacylglutathione hydrolase-like"/>
    <property type="match status" value="1"/>
</dbReference>
<proteinExistence type="inferred from homology"/>
<evidence type="ECO:0000313" key="4">
    <source>
        <dbReference type="EMBL" id="SHE37517.1"/>
    </source>
</evidence>
<dbReference type="RefSeq" id="WP_073234561.1">
    <property type="nucleotide sequence ID" value="NZ_FQUY01000001.1"/>
</dbReference>
<dbReference type="InterPro" id="IPR001279">
    <property type="entry name" value="Metallo-B-lactamas"/>
</dbReference>
<sequence length="229" mass="23861">MRLTFLGHAAFLLEAEGVTIAIDPFITGNPAAPAGVNIKADYILVSHGHGDHVGDAVAIAKQSGGTIVSVYELANYCARQGTKVHPMHIGGACDFGPFKVKLTQALHGSSAGGDTGPAEYLGNPCGFLVTVGGKTIYHAGDTGLFGDMALIGRLNSIDVALLPIGDNFTMGPADALEAVKMLNPQQVVPMHYNTWPLIAQDPAAFKKAVEEQTAARVTILQPGESLKMG</sequence>
<dbReference type="Proteomes" id="UP000184148">
    <property type="component" value="Unassembled WGS sequence"/>
</dbReference>
<dbReference type="AlphaFoldDB" id="A0A1M4SZS0"/>
<dbReference type="SUPFAM" id="SSF56281">
    <property type="entry name" value="Metallo-hydrolase/oxidoreductase"/>
    <property type="match status" value="1"/>
</dbReference>
<comment type="similarity">
    <text evidence="2">Belongs to the UPF0173 family.</text>
</comment>
<gene>
    <name evidence="4" type="ORF">SAMN02745133_00292</name>
</gene>
<dbReference type="Pfam" id="PF13483">
    <property type="entry name" value="Lactamase_B_3"/>
    <property type="match status" value="1"/>
</dbReference>
<dbReference type="PANTHER" id="PTHR43546">
    <property type="entry name" value="UPF0173 METAL-DEPENDENT HYDROLASE MJ1163-RELATED"/>
    <property type="match status" value="1"/>
</dbReference>
<feature type="domain" description="Metallo-beta-lactamase" evidence="3">
    <location>
        <begin position="7"/>
        <end position="191"/>
    </location>
</feature>
<organism evidence="4 5">
    <name type="scientific">Desulforamulus putei DSM 12395</name>
    <dbReference type="NCBI Taxonomy" id="1121429"/>
    <lineage>
        <taxon>Bacteria</taxon>
        <taxon>Bacillati</taxon>
        <taxon>Bacillota</taxon>
        <taxon>Clostridia</taxon>
        <taxon>Eubacteriales</taxon>
        <taxon>Peptococcaceae</taxon>
        <taxon>Desulforamulus</taxon>
    </lineage>
</organism>
<dbReference type="GO" id="GO:0016787">
    <property type="term" value="F:hydrolase activity"/>
    <property type="evidence" value="ECO:0007669"/>
    <property type="project" value="UniProtKB-UniRule"/>
</dbReference>
<dbReference type="NCBIfam" id="NF001911">
    <property type="entry name" value="PRK00685.1"/>
    <property type="match status" value="1"/>
</dbReference>
<accession>A0A1M4SZS0</accession>
<dbReference type="SMART" id="SM00849">
    <property type="entry name" value="Lactamase_B"/>
    <property type="match status" value="1"/>
</dbReference>
<dbReference type="InterPro" id="IPR050114">
    <property type="entry name" value="UPF0173_UPF0282_UlaG_hydrolase"/>
</dbReference>
<name>A0A1M4SZS0_9FIRM</name>
<evidence type="ECO:0000256" key="1">
    <source>
        <dbReference type="ARBA" id="ARBA00022801"/>
    </source>
</evidence>
<dbReference type="EMBL" id="FQUY01000001">
    <property type="protein sequence ID" value="SHE37517.1"/>
    <property type="molecule type" value="Genomic_DNA"/>
</dbReference>
<keyword evidence="1 2" id="KW-0378">Hydrolase</keyword>
<dbReference type="PANTHER" id="PTHR43546:SF3">
    <property type="entry name" value="UPF0173 METAL-DEPENDENT HYDROLASE MJ1163"/>
    <property type="match status" value="1"/>
</dbReference>
<protein>
    <recommendedName>
        <fullName evidence="2">UPF0173 metal-dependent hydrolase SAMN02745133_00292</fullName>
    </recommendedName>
</protein>